<protein>
    <submittedName>
        <fullName evidence="2">Uncharacterized protein</fullName>
    </submittedName>
</protein>
<reference evidence="3" key="1">
    <citation type="journal article" date="2018" name="Nat. Microbiol.">
        <title>Leveraging single-cell genomics to expand the fungal tree of life.</title>
        <authorList>
            <person name="Ahrendt S.R."/>
            <person name="Quandt C.A."/>
            <person name="Ciobanu D."/>
            <person name="Clum A."/>
            <person name="Salamov A."/>
            <person name="Andreopoulos B."/>
            <person name="Cheng J.F."/>
            <person name="Woyke T."/>
            <person name="Pelin A."/>
            <person name="Henrissat B."/>
            <person name="Reynolds N.K."/>
            <person name="Benny G.L."/>
            <person name="Smith M.E."/>
            <person name="James T.Y."/>
            <person name="Grigoriev I.V."/>
        </authorList>
    </citation>
    <scope>NUCLEOTIDE SEQUENCE [LARGE SCALE GENOMIC DNA]</scope>
</reference>
<feature type="non-terminal residue" evidence="2">
    <location>
        <position position="1"/>
    </location>
</feature>
<feature type="compositionally biased region" description="Low complexity" evidence="1">
    <location>
        <begin position="138"/>
        <end position="180"/>
    </location>
</feature>
<dbReference type="EMBL" id="KZ995330">
    <property type="protein sequence ID" value="RKO90890.1"/>
    <property type="molecule type" value="Genomic_DNA"/>
</dbReference>
<feature type="region of interest" description="Disordered" evidence="1">
    <location>
        <begin position="21"/>
        <end position="47"/>
    </location>
</feature>
<dbReference type="AlphaFoldDB" id="A0A4P9WIE2"/>
<evidence type="ECO:0000313" key="3">
    <source>
        <dbReference type="Proteomes" id="UP000269721"/>
    </source>
</evidence>
<proteinExistence type="predicted"/>
<organism evidence="2 3">
    <name type="scientific">Blyttiomyces helicus</name>
    <dbReference type="NCBI Taxonomy" id="388810"/>
    <lineage>
        <taxon>Eukaryota</taxon>
        <taxon>Fungi</taxon>
        <taxon>Fungi incertae sedis</taxon>
        <taxon>Chytridiomycota</taxon>
        <taxon>Chytridiomycota incertae sedis</taxon>
        <taxon>Chytridiomycetes</taxon>
        <taxon>Chytridiomycetes incertae sedis</taxon>
        <taxon>Blyttiomyces</taxon>
    </lineage>
</organism>
<evidence type="ECO:0000256" key="1">
    <source>
        <dbReference type="SAM" id="MobiDB-lite"/>
    </source>
</evidence>
<keyword evidence="3" id="KW-1185">Reference proteome</keyword>
<gene>
    <name evidence="2" type="ORF">BDK51DRAFT_46254</name>
</gene>
<name>A0A4P9WIE2_9FUNG</name>
<sequence>RLRNSRRLHRLDHRLRVRRLEKTANPSLTQLPYPPPSPSKTPQKVLTHWPSHGSPAYAAPLLKLASYQLDDPSGTQDAIDNCWSSGPIPTLNFPAAVAASGARNWPAVVAGIGGVDGNPPQGPFTNPNLTLPADPAEGGPTATVGPALTGTAAATSGPSAMSGATTTAPASSATAGASEAGGRDCIDDGGGPCALLLAVVIFQQRDPAARGSVGS</sequence>
<feature type="region of interest" description="Disordered" evidence="1">
    <location>
        <begin position="118"/>
        <end position="182"/>
    </location>
</feature>
<dbReference type="Proteomes" id="UP000269721">
    <property type="component" value="Unassembled WGS sequence"/>
</dbReference>
<evidence type="ECO:0000313" key="2">
    <source>
        <dbReference type="EMBL" id="RKO90890.1"/>
    </source>
</evidence>
<accession>A0A4P9WIE2</accession>